<sequence>MAIPAAPTAASLKNLSVYIIVDPDTRKETPSPTTFSPTTARPLPIG</sequence>
<dbReference type="EMBL" id="JBHTEK010000001">
    <property type="protein sequence ID" value="MFC7666124.1"/>
    <property type="molecule type" value="Genomic_DNA"/>
</dbReference>
<dbReference type="RefSeq" id="WP_380199554.1">
    <property type="nucleotide sequence ID" value="NZ_JBHTEK010000001.1"/>
</dbReference>
<dbReference type="Proteomes" id="UP001596513">
    <property type="component" value="Unassembled WGS sequence"/>
</dbReference>
<name>A0ABW2TZS6_9BACT</name>
<feature type="compositionally biased region" description="Low complexity" evidence="1">
    <location>
        <begin position="30"/>
        <end position="39"/>
    </location>
</feature>
<organism evidence="2 3">
    <name type="scientific">Hymenobacter humi</name>
    <dbReference type="NCBI Taxonomy" id="1411620"/>
    <lineage>
        <taxon>Bacteria</taxon>
        <taxon>Pseudomonadati</taxon>
        <taxon>Bacteroidota</taxon>
        <taxon>Cytophagia</taxon>
        <taxon>Cytophagales</taxon>
        <taxon>Hymenobacteraceae</taxon>
        <taxon>Hymenobacter</taxon>
    </lineage>
</organism>
<feature type="region of interest" description="Disordered" evidence="1">
    <location>
        <begin position="24"/>
        <end position="46"/>
    </location>
</feature>
<proteinExistence type="predicted"/>
<accession>A0ABW2TZS6</accession>
<keyword evidence="3" id="KW-1185">Reference proteome</keyword>
<reference evidence="3" key="1">
    <citation type="journal article" date="2019" name="Int. J. Syst. Evol. Microbiol.">
        <title>The Global Catalogue of Microorganisms (GCM) 10K type strain sequencing project: providing services to taxonomists for standard genome sequencing and annotation.</title>
        <authorList>
            <consortium name="The Broad Institute Genomics Platform"/>
            <consortium name="The Broad Institute Genome Sequencing Center for Infectious Disease"/>
            <person name="Wu L."/>
            <person name="Ma J."/>
        </authorList>
    </citation>
    <scope>NUCLEOTIDE SEQUENCE [LARGE SCALE GENOMIC DNA]</scope>
    <source>
        <strain evidence="3">JCM 19635</strain>
    </source>
</reference>
<evidence type="ECO:0000313" key="3">
    <source>
        <dbReference type="Proteomes" id="UP001596513"/>
    </source>
</evidence>
<protein>
    <submittedName>
        <fullName evidence="2">Uncharacterized protein</fullName>
    </submittedName>
</protein>
<evidence type="ECO:0000256" key="1">
    <source>
        <dbReference type="SAM" id="MobiDB-lite"/>
    </source>
</evidence>
<comment type="caution">
    <text evidence="2">The sequence shown here is derived from an EMBL/GenBank/DDBJ whole genome shotgun (WGS) entry which is preliminary data.</text>
</comment>
<evidence type="ECO:0000313" key="2">
    <source>
        <dbReference type="EMBL" id="MFC7666124.1"/>
    </source>
</evidence>
<gene>
    <name evidence="2" type="ORF">ACFQT0_00750</name>
</gene>